<proteinExistence type="predicted"/>
<sequence length="538" mass="56912">MSFPRALSIRFIFLSFAALIFFILPAIAHAATVVVTGSYVNLRSGPGTGYLKVGQISRGAQLTVVGKSGDWYRVRLQSGREVWIAGWLVKPVAGQDALTGQGSGWQAAALPATVVVTGSYVNLRSGPGTGYLKVGQISRGAQLTVVGKSGDWYRVRLQSGREVWIAGWLVKPVAGQAPAEEPPQGAPVETRPQTSFPGTPPVSAAPEAAGPPASQAGGSGPGVPVTVPVPVSRGESNGSLLNYELQEYDGTTEVTFTFSRPVDTRVAFVPDPPRLAIDIKGLPPGDLPGSRSYGSGLVSGIRAAWFEPETARVVLDLAPDKQVRWEAIPAADKCCLKVRVAPGPLYTVAGKVIVLDPGHGGSDPGAIGPTGLQEKDFNLAVARLAAAELSRRGARVYLTRTDDVYVDLYSRAALANDLGADAFVSVHANAWGNPNEVDRMAGTSTWYAPVADPASRKAGSERLAMCLQKSLVEKAGRKDLGLFTANFAVLRNTTMPAALVEVAFISNREEEGLMYADWFRQAAATGVVEGLERYFAQI</sequence>
<name>A0A3N5AF79_9THEO</name>
<dbReference type="EMBL" id="RKRE01000003">
    <property type="protein sequence ID" value="RPF42620.1"/>
    <property type="molecule type" value="Genomic_DNA"/>
</dbReference>
<dbReference type="Pfam" id="PF11741">
    <property type="entry name" value="AMIN"/>
    <property type="match status" value="1"/>
</dbReference>
<dbReference type="SMART" id="SM00287">
    <property type="entry name" value="SH3b"/>
    <property type="match status" value="2"/>
</dbReference>
<dbReference type="InterPro" id="IPR021731">
    <property type="entry name" value="AMIN_dom"/>
</dbReference>
<keyword evidence="2" id="KW-0961">Cell wall biogenesis/degradation</keyword>
<dbReference type="CDD" id="cd02696">
    <property type="entry name" value="MurNAc-LAA"/>
    <property type="match status" value="1"/>
</dbReference>
<evidence type="ECO:0000256" key="3">
    <source>
        <dbReference type="SAM" id="MobiDB-lite"/>
    </source>
</evidence>
<dbReference type="PROSITE" id="PS51781">
    <property type="entry name" value="SH3B"/>
    <property type="match status" value="2"/>
</dbReference>
<evidence type="ECO:0000256" key="1">
    <source>
        <dbReference type="ARBA" id="ARBA00022801"/>
    </source>
</evidence>
<evidence type="ECO:0000313" key="6">
    <source>
        <dbReference type="Proteomes" id="UP000282654"/>
    </source>
</evidence>
<dbReference type="Pfam" id="PF08239">
    <property type="entry name" value="SH3_3"/>
    <property type="match status" value="2"/>
</dbReference>
<keyword evidence="6" id="KW-1185">Reference proteome</keyword>
<protein>
    <submittedName>
        <fullName evidence="5">N-acetylmuramoyl-L-alanine amidase</fullName>
    </submittedName>
</protein>
<reference evidence="5 6" key="1">
    <citation type="submission" date="2018-11" db="EMBL/GenBank/DDBJ databases">
        <title>Genomic Encyclopedia of Type Strains, Phase IV (KMG-IV): sequencing the most valuable type-strain genomes for metagenomic binning, comparative biology and taxonomic classification.</title>
        <authorList>
            <person name="Goeker M."/>
        </authorList>
    </citation>
    <scope>NUCLEOTIDE SEQUENCE [LARGE SCALE GENOMIC DNA]</scope>
    <source>
        <strain evidence="5 6">DSM 102936</strain>
    </source>
</reference>
<dbReference type="PANTHER" id="PTHR30404:SF0">
    <property type="entry name" value="N-ACETYLMURAMOYL-L-ALANINE AMIDASE AMIC"/>
    <property type="match status" value="1"/>
</dbReference>
<feature type="region of interest" description="Disordered" evidence="3">
    <location>
        <begin position="176"/>
        <end position="231"/>
    </location>
</feature>
<dbReference type="SMART" id="SM00646">
    <property type="entry name" value="Ami_3"/>
    <property type="match status" value="1"/>
</dbReference>
<dbReference type="Gene3D" id="2.60.40.3500">
    <property type="match status" value="1"/>
</dbReference>
<evidence type="ECO:0000259" key="4">
    <source>
        <dbReference type="PROSITE" id="PS51781"/>
    </source>
</evidence>
<feature type="domain" description="SH3b" evidence="4">
    <location>
        <begin position="111"/>
        <end position="173"/>
    </location>
</feature>
<dbReference type="InterPro" id="IPR002508">
    <property type="entry name" value="MurNAc-LAA_cat"/>
</dbReference>
<dbReference type="PANTHER" id="PTHR30404">
    <property type="entry name" value="N-ACETYLMURAMOYL-L-ALANINE AMIDASE"/>
    <property type="match status" value="1"/>
</dbReference>
<dbReference type="Pfam" id="PF01520">
    <property type="entry name" value="Amidase_3"/>
    <property type="match status" value="1"/>
</dbReference>
<feature type="compositionally biased region" description="Low complexity" evidence="3">
    <location>
        <begin position="201"/>
        <end position="231"/>
    </location>
</feature>
<dbReference type="SUPFAM" id="SSF53187">
    <property type="entry name" value="Zn-dependent exopeptidases"/>
    <property type="match status" value="1"/>
</dbReference>
<organism evidence="5 6">
    <name type="scientific">Thermodesulfitimonas autotrophica</name>
    <dbReference type="NCBI Taxonomy" id="1894989"/>
    <lineage>
        <taxon>Bacteria</taxon>
        <taxon>Bacillati</taxon>
        <taxon>Bacillota</taxon>
        <taxon>Clostridia</taxon>
        <taxon>Thermoanaerobacterales</taxon>
        <taxon>Thermoanaerobacteraceae</taxon>
        <taxon>Thermodesulfitimonas</taxon>
    </lineage>
</organism>
<feature type="domain" description="SH3b" evidence="4">
    <location>
        <begin position="30"/>
        <end position="92"/>
    </location>
</feature>
<dbReference type="GO" id="GO:0071555">
    <property type="term" value="P:cell wall organization"/>
    <property type="evidence" value="ECO:0007669"/>
    <property type="project" value="UniProtKB-KW"/>
</dbReference>
<dbReference type="AlphaFoldDB" id="A0A3N5AF79"/>
<evidence type="ECO:0000313" key="5">
    <source>
        <dbReference type="EMBL" id="RPF42620.1"/>
    </source>
</evidence>
<dbReference type="InterPro" id="IPR050695">
    <property type="entry name" value="N-acetylmuramoyl_amidase_3"/>
</dbReference>
<dbReference type="RefSeq" id="WP_170157778.1">
    <property type="nucleotide sequence ID" value="NZ_RKRE01000003.1"/>
</dbReference>
<dbReference type="Gene3D" id="2.30.30.40">
    <property type="entry name" value="SH3 Domains"/>
    <property type="match status" value="2"/>
</dbReference>
<accession>A0A3N5AF79</accession>
<gene>
    <name evidence="5" type="ORF">EDD75_1722</name>
</gene>
<dbReference type="GO" id="GO:0008745">
    <property type="term" value="F:N-acetylmuramoyl-L-alanine amidase activity"/>
    <property type="evidence" value="ECO:0007669"/>
    <property type="project" value="InterPro"/>
</dbReference>
<dbReference type="Gene3D" id="3.40.630.40">
    <property type="entry name" value="Zn-dependent exopeptidases"/>
    <property type="match status" value="1"/>
</dbReference>
<comment type="caution">
    <text evidence="5">The sequence shown here is derived from an EMBL/GenBank/DDBJ whole genome shotgun (WGS) entry which is preliminary data.</text>
</comment>
<dbReference type="InterPro" id="IPR003646">
    <property type="entry name" value="SH3-like_bac-type"/>
</dbReference>
<keyword evidence="1" id="KW-0378">Hydrolase</keyword>
<dbReference type="GO" id="GO:0030288">
    <property type="term" value="C:outer membrane-bounded periplasmic space"/>
    <property type="evidence" value="ECO:0007669"/>
    <property type="project" value="TreeGrafter"/>
</dbReference>
<evidence type="ECO:0000256" key="2">
    <source>
        <dbReference type="ARBA" id="ARBA00023316"/>
    </source>
</evidence>
<dbReference type="Proteomes" id="UP000282654">
    <property type="component" value="Unassembled WGS sequence"/>
</dbReference>
<dbReference type="GO" id="GO:0009253">
    <property type="term" value="P:peptidoglycan catabolic process"/>
    <property type="evidence" value="ECO:0007669"/>
    <property type="project" value="InterPro"/>
</dbReference>